<proteinExistence type="predicted"/>
<reference evidence="2" key="1">
    <citation type="submission" date="2022-11" db="UniProtKB">
        <authorList>
            <consortium name="WormBaseParasite"/>
        </authorList>
    </citation>
    <scope>IDENTIFICATION</scope>
</reference>
<evidence type="ECO:0000313" key="1">
    <source>
        <dbReference type="Proteomes" id="UP000887580"/>
    </source>
</evidence>
<sequence>MTIKGNYSLLFKDTPVIFINDISSNGQYSNLNLNQNHQFSSNAISEPSKIVSTEKTKLLDYDLTNKDNSLTINVSDSWNKSTTNFVNNSYGFEKEDGLNNPQTQSPIRSTLSLHIKAYEKSKDDNLIDETKEYLIKKEEKVNPLSVIQIPFEFLRQQENDETKKPEIAQFKASQKLLNPNLTGRINQQSSPQQAATAVGSRIMDYKKEQLEEADVIKSLYGPDVISIKTENCWKKWCPLECCIRILPSGEKTYVSADVSIQCSEHYPDVIPSIKIANSEGLTTYEVSALLEAVKSKAETLKKGDPMIYELCTAAKEFLDARNKKGESIYDAMLKQKEMVEKEKKRQRADSEKRENEEIAAENERRRQELEKRKKDEEKVNLAKVLNLGEIGEFIAIKTCSGEEKTINKKVNSIQRRKPLHRFCIEWQAFDDQSRELLVSEWIFSYNLGRKHERKHSIDFASFFSKLESFVYTANLKLKNLSEFDQFIYPYYFIHLVKHACQISNFKCSILIGQYINVEDKCVAENASIIQKNVHSMMPVFASQTICGIKWLHDRQQPHGHIDSKSVWITKKEGFRLSDAIFMPDLLSLCHDFEEITESAAKTLSKQSPPNSPIVKSLRFKVVENQKKDIFNLGTLIDSITMKNVSLTEDQESDFSKTLHGFIRLCQNSKSIEQLVEHKFLSLYFLNTSHINNSVSDDGSIIPFNQFEHSRLAKDFCNFRYLGKGGFGSVLLARNKLDWNDYAIKVISLPSKSEHLIKKVTREVNVLARLNHPNIVRYFAAWIETTESTVPLSSTQSRETQPSSEVTNKEDSIVFTNAEASNSFESASQSSDDNNDAISSSTSSTNSSEKMGKFFRRPKSSISAPRIQTIFSPITATSKSGVNSEFDVIFGEDDDNEDDENNRLPRVNEENDQDLIEDLPNLQKMLYIQMEYCEGNTLKSLIDSGNLLENTELAWRLFRQILNGLQYVHSQNTLHRDIKPGNLFLDSNMNIKIGDFGLAILEPLTRNDVEPNVSATTIMTQGIEPTRDVGTGSYIAPEVERSNVLSKQTYDSKCDVYSLGIVLFEMFYRPLPNGMERVEIIKNLRNIRKFPEDFGKQLMDYKKESLKQLLNWMLSLNPKERPSILELLDDDRIPFVEDEQMNFEKKFGLLLRNRKSAFHRWVLDQLFQLEVPPSADFLYDKGVITDEKFEELRHQAIISSTARDLRAIFHLHGVSELSGQQLIPFNIEKSAISLPQTPFTILDRSGLLLSYSSDLRQSFVRYCTRNGIKNIRRFAFGKVITSTESSGIIGVHPNERYECCVDFISPIQYAANVGAEILNLIIELEKHLPVLTGLKHTINIGHSKLLEIVLQHFGIHGNMFKRIQNSFHSFVKSKKLTAEAKINRLSKETKLNLQTATAIVRILEPVESLDELKNRINKLVKTKTAEIQNFATAALDEISQTIENLLLLCEDRKHTIIFDPGLVYRPNVFSDGLCYLLQVEIHKQNKLCQHNVLAGGRYDSYLAVQKHTTDEFGKNLCAFGINISLDMLYSFHQHIDNPFTTICRCLVFPMSKNFLKNAVDTVKEIRSKNHSAAIYYDISSDDSDILNYCKVNCIPFLLKISDSTKYFVYENVELTKSNHKSSNGYYQTALSPEEAIHLVIAADLSFSYKGAIASTSNEIVTSSTIVPLTSSTQTSSITTTPNNRTSATFSPFANLSINYAFSSGKPAQNTRKKIETQIQLILHKMLQNINVKTKVEAFVTDLAPEIILQLIDKINRYMNAEELEKVFKEISVGKQKRELDALQISLKPFFASFSSETSPLVLWTRMSENSYKLIM</sequence>
<evidence type="ECO:0000313" key="2">
    <source>
        <dbReference type="WBParaSite" id="PS1159_v2.g5583.t1"/>
    </source>
</evidence>
<organism evidence="1 2">
    <name type="scientific">Panagrolaimus sp. PS1159</name>
    <dbReference type="NCBI Taxonomy" id="55785"/>
    <lineage>
        <taxon>Eukaryota</taxon>
        <taxon>Metazoa</taxon>
        <taxon>Ecdysozoa</taxon>
        <taxon>Nematoda</taxon>
        <taxon>Chromadorea</taxon>
        <taxon>Rhabditida</taxon>
        <taxon>Tylenchina</taxon>
        <taxon>Panagrolaimomorpha</taxon>
        <taxon>Panagrolaimoidea</taxon>
        <taxon>Panagrolaimidae</taxon>
        <taxon>Panagrolaimus</taxon>
    </lineage>
</organism>
<dbReference type="WBParaSite" id="PS1159_v2.g5583.t1">
    <property type="protein sequence ID" value="PS1159_v2.g5583.t1"/>
    <property type="gene ID" value="PS1159_v2.g5583"/>
</dbReference>
<name>A0AC35GJ96_9BILA</name>
<dbReference type="Proteomes" id="UP000887580">
    <property type="component" value="Unplaced"/>
</dbReference>
<protein>
    <submittedName>
        <fullName evidence="2">Non-specific serine/threonine protein kinase</fullName>
    </submittedName>
</protein>
<accession>A0AC35GJ96</accession>